<evidence type="ECO:0000313" key="5">
    <source>
        <dbReference type="EMBL" id="RHW51234.1"/>
    </source>
</evidence>
<dbReference type="PANTHER" id="PTHR43280">
    <property type="entry name" value="ARAC-FAMILY TRANSCRIPTIONAL REGULATOR"/>
    <property type="match status" value="1"/>
</dbReference>
<dbReference type="InterPro" id="IPR003313">
    <property type="entry name" value="AraC-bd"/>
</dbReference>
<dbReference type="SUPFAM" id="SSF46689">
    <property type="entry name" value="Homeodomain-like"/>
    <property type="match status" value="1"/>
</dbReference>
<keyword evidence="2" id="KW-0238">DNA-binding</keyword>
<comment type="caution">
    <text evidence="5">The sequence shown here is derived from an EMBL/GenBank/DDBJ whole genome shotgun (WGS) entry which is preliminary data.</text>
</comment>
<evidence type="ECO:0000313" key="6">
    <source>
        <dbReference type="Proteomes" id="UP000284109"/>
    </source>
</evidence>
<accession>A0A417ZHS0</accession>
<dbReference type="PROSITE" id="PS01124">
    <property type="entry name" value="HTH_ARAC_FAMILY_2"/>
    <property type="match status" value="1"/>
</dbReference>
<dbReference type="InterPro" id="IPR037923">
    <property type="entry name" value="HTH-like"/>
</dbReference>
<dbReference type="Gene3D" id="1.10.10.60">
    <property type="entry name" value="Homeodomain-like"/>
    <property type="match status" value="1"/>
</dbReference>
<proteinExistence type="predicted"/>
<protein>
    <recommendedName>
        <fullName evidence="4">HTH araC/xylS-type domain-containing protein</fullName>
    </recommendedName>
</protein>
<organism evidence="5 6">
    <name type="scientific">Bombilactobacillus bombi</name>
    <dbReference type="NCBI Taxonomy" id="1303590"/>
    <lineage>
        <taxon>Bacteria</taxon>
        <taxon>Bacillati</taxon>
        <taxon>Bacillota</taxon>
        <taxon>Bacilli</taxon>
        <taxon>Lactobacillales</taxon>
        <taxon>Lactobacillaceae</taxon>
        <taxon>Bombilactobacillus</taxon>
    </lineage>
</organism>
<dbReference type="Gene3D" id="2.60.120.10">
    <property type="entry name" value="Jelly Rolls"/>
    <property type="match status" value="1"/>
</dbReference>
<dbReference type="EMBL" id="QOCR01000002">
    <property type="protein sequence ID" value="RHW51234.1"/>
    <property type="molecule type" value="Genomic_DNA"/>
</dbReference>
<gene>
    <name evidence="5" type="ORF">DS831_04215</name>
</gene>
<dbReference type="OrthoDB" id="2211832at2"/>
<dbReference type="Pfam" id="PF12833">
    <property type="entry name" value="HTH_18"/>
    <property type="match status" value="1"/>
</dbReference>
<dbReference type="SUPFAM" id="SSF51215">
    <property type="entry name" value="Regulatory protein AraC"/>
    <property type="match status" value="1"/>
</dbReference>
<evidence type="ECO:0000256" key="3">
    <source>
        <dbReference type="ARBA" id="ARBA00023163"/>
    </source>
</evidence>
<dbReference type="InterPro" id="IPR014710">
    <property type="entry name" value="RmlC-like_jellyroll"/>
</dbReference>
<keyword evidence="6" id="KW-1185">Reference proteome</keyword>
<dbReference type="AlphaFoldDB" id="A0A417ZHS0"/>
<keyword evidence="3" id="KW-0804">Transcription</keyword>
<dbReference type="Proteomes" id="UP000284109">
    <property type="component" value="Unassembled WGS sequence"/>
</dbReference>
<evidence type="ECO:0000256" key="2">
    <source>
        <dbReference type="ARBA" id="ARBA00023125"/>
    </source>
</evidence>
<dbReference type="SMART" id="SM00342">
    <property type="entry name" value="HTH_ARAC"/>
    <property type="match status" value="1"/>
</dbReference>
<dbReference type="InterPro" id="IPR009057">
    <property type="entry name" value="Homeodomain-like_sf"/>
</dbReference>
<keyword evidence="1" id="KW-0805">Transcription regulation</keyword>
<dbReference type="RefSeq" id="WP_118900712.1">
    <property type="nucleotide sequence ID" value="NZ_QOCR01000002.1"/>
</dbReference>
<dbReference type="InterPro" id="IPR018060">
    <property type="entry name" value="HTH_AraC"/>
</dbReference>
<name>A0A417ZHS0_9LACO</name>
<evidence type="ECO:0000256" key="1">
    <source>
        <dbReference type="ARBA" id="ARBA00023015"/>
    </source>
</evidence>
<reference evidence="5 6" key="1">
    <citation type="submission" date="2018-07" db="EMBL/GenBank/DDBJ databases">
        <title>Genome sequences of six Lactobacillus spp. isolated from bumble bee guts.</title>
        <authorList>
            <person name="Motta E.V.S."/>
            <person name="Moran N.A."/>
        </authorList>
    </citation>
    <scope>NUCLEOTIDE SEQUENCE [LARGE SCALE GENOMIC DNA]</scope>
    <source>
        <strain evidence="5 6">BI-1.1</strain>
    </source>
</reference>
<dbReference type="GO" id="GO:0003700">
    <property type="term" value="F:DNA-binding transcription factor activity"/>
    <property type="evidence" value="ECO:0007669"/>
    <property type="project" value="InterPro"/>
</dbReference>
<evidence type="ECO:0000259" key="4">
    <source>
        <dbReference type="PROSITE" id="PS01124"/>
    </source>
</evidence>
<sequence length="282" mass="32946">MKKHEIITLSDNLPVKILIHRSNNNGNVYPHWHQSVELSYTMQGEIDHFIISGDDYHTKPGKILIVNTQEIHSVKEYFYYPKMLSLTLIYPYSLIHQYFSQIDNYYFELNNLNKLSNLQKIKYKVLQKKLIKVINLKLSDVSLKNIKLTILIYEILEILLENFLYKRTHSKVSSNLVINEHLLDAIEFIQNNYSERIKIQDIADYCHLASPYLQRIFHTNIGITIGNYLRAYRAQNAYKEIMTSKKTLTSIALNKGFNNVNSLNKALLNSYGQTGLKLRGTK</sequence>
<dbReference type="PANTHER" id="PTHR43280:SF2">
    <property type="entry name" value="HTH-TYPE TRANSCRIPTIONAL REGULATOR EXSA"/>
    <property type="match status" value="1"/>
</dbReference>
<dbReference type="GO" id="GO:0043565">
    <property type="term" value="F:sequence-specific DNA binding"/>
    <property type="evidence" value="ECO:0007669"/>
    <property type="project" value="InterPro"/>
</dbReference>
<feature type="domain" description="HTH araC/xylS-type" evidence="4">
    <location>
        <begin position="183"/>
        <end position="281"/>
    </location>
</feature>
<dbReference type="Pfam" id="PF02311">
    <property type="entry name" value="AraC_binding"/>
    <property type="match status" value="1"/>
</dbReference>